<evidence type="ECO:0000256" key="1">
    <source>
        <dbReference type="SAM" id="MobiDB-lite"/>
    </source>
</evidence>
<keyword evidence="3" id="KW-1185">Reference proteome</keyword>
<dbReference type="Proteomes" id="UP000230066">
    <property type="component" value="Unassembled WGS sequence"/>
</dbReference>
<feature type="compositionally biased region" description="Polar residues" evidence="1">
    <location>
        <begin position="989"/>
        <end position="999"/>
    </location>
</feature>
<accession>A0A4E0RBY6</accession>
<comment type="caution">
    <text evidence="2">The sequence shown here is derived from an EMBL/GenBank/DDBJ whole genome shotgun (WGS) entry which is preliminary data.</text>
</comment>
<feature type="region of interest" description="Disordered" evidence="1">
    <location>
        <begin position="699"/>
        <end position="791"/>
    </location>
</feature>
<feature type="region of interest" description="Disordered" evidence="1">
    <location>
        <begin position="974"/>
        <end position="1013"/>
    </location>
</feature>
<reference evidence="2" key="1">
    <citation type="submission" date="2019-03" db="EMBL/GenBank/DDBJ databases">
        <title>Improved annotation for the trematode Fasciola hepatica.</title>
        <authorList>
            <person name="Choi Y.-J."/>
            <person name="Martin J."/>
            <person name="Mitreva M."/>
        </authorList>
    </citation>
    <scope>NUCLEOTIDE SEQUENCE [LARGE SCALE GENOMIC DNA]</scope>
</reference>
<evidence type="ECO:0000313" key="3">
    <source>
        <dbReference type="Proteomes" id="UP000230066"/>
    </source>
</evidence>
<sequence>MSIHHIVADLHDAQMHDLLPSIPNHSDRILPSPFCEAFWSGDQVEIPVLENTSQISIKPGPLLITDQNVQESDIIKNMTNVWSDLRGHRQLLVHSPHSTSEQVRSVHYEPKPVPTDQLAVLFDVVQEQSDWETTRLYQASSVHSTHSDSDTFTFVPSAAQLQTGKYFAPAIAQSIPEVRDSHCAMRTTSATSIRSQSYQSVTGNHGSSRLDSTVRTPHSSLRADSLRTFSPYPNHIGADMLHWSNGLYDEYEAERQQTKSVEPKPHRIRASPNSKTNSNVLLGCAGSSSGPIQHNVRSPVWRGSLVAQLVARGSGQKPLIDTDRSRWTTESRWSPIDSLHFGCPATCAYRRGVRALRSNTLREDIAGPLKEHRPGESGRISRPFGYKSTEGRGRVDRGKYCGRYGTIGKSARTRTENTSIDNQDIYYCFTCLTDRVYRKNICTHCKRAGLIGKFSQRQQIEEPEDVTLMTEHAQLLRSAARGLSELSQHSSDEDDDELSYQNSLPSTLEAQYSPYDSQPDRTSSDSQQSASSHHTYTMDSAGDVVKRLTDLSKQDHSNGQLDSACSLSNSGSFVSEIEKTNGAGTYHRPKLPTTLMRKPSPRLGRIVPVSSALTSQSPVTGGKTDGNFLTETQKLVAQLEQRMITNGSSLLNGDAKDGNTELDMTNEDHEVAEAFLNTSSRHNPGINRRLLAMLRLRNPPLQSPESGQLSGMDKAPPEDIPRRQSNPPRRSGTAVVSSRPRSQQPTSRMALYNIDPDCRERGSSTTRTGSSTRVSRYICPENNGHPESYRSTLHHRTTPLRDGWETNKQSHLFSKSATVASPRLHSNPQETTKISALMNWQRRKAYDPRTAIAQHGARASSRASAQSLRDDDPASCSTDDGKQSHRPQQSEQPRNQKSSSNTKGFYRNKNINRRTAPVETSDCIDALASMHASTGNKGFPAHCSVVSNLLTPSRSSRTGNGYVDPTVRLFIDNGRLGTEPVERKKRSPRASSLNSSTNDQDNRRETRTSTKTHKVNGRKVNQPGVVHQASQSNGRHGPFRCMSQTGHQGDHVTRPSREMGVSTIDSEMRPEIQPVLNDMNYPDIGVESIRYKIEKLTNFIVRMRKRIERDYAEQGTCSPGDDMFGDEAVGATVSGRPTGMHPVVASSLKNLRILEVNAQEIFSLLYPTEVDLWEPARACLTGDIGDEKQFHEARSQLTEHIVCALQKIDEGLPFSTTPTQCETPEDKTPKAAIDLNPKTAPSDAVDLAESITDQV</sequence>
<name>A0A4E0RBY6_FASHE</name>
<protein>
    <submittedName>
        <fullName evidence="2">Uncharacterized protein</fullName>
    </submittedName>
</protein>
<evidence type="ECO:0000313" key="2">
    <source>
        <dbReference type="EMBL" id="THD23944.1"/>
    </source>
</evidence>
<dbReference type="EMBL" id="JXXN02001857">
    <property type="protein sequence ID" value="THD23944.1"/>
    <property type="molecule type" value="Genomic_DNA"/>
</dbReference>
<feature type="compositionally biased region" description="Low complexity" evidence="1">
    <location>
        <begin position="763"/>
        <end position="776"/>
    </location>
</feature>
<feature type="compositionally biased region" description="Low complexity" evidence="1">
    <location>
        <begin position="737"/>
        <end position="748"/>
    </location>
</feature>
<organism evidence="2 3">
    <name type="scientific">Fasciola hepatica</name>
    <name type="common">Liver fluke</name>
    <dbReference type="NCBI Taxonomy" id="6192"/>
    <lineage>
        <taxon>Eukaryota</taxon>
        <taxon>Metazoa</taxon>
        <taxon>Spiralia</taxon>
        <taxon>Lophotrochozoa</taxon>
        <taxon>Platyhelminthes</taxon>
        <taxon>Trematoda</taxon>
        <taxon>Digenea</taxon>
        <taxon>Plagiorchiida</taxon>
        <taxon>Echinostomata</taxon>
        <taxon>Echinostomatoidea</taxon>
        <taxon>Fasciolidae</taxon>
        <taxon>Fasciola</taxon>
    </lineage>
</organism>
<feature type="region of interest" description="Disordered" evidence="1">
    <location>
        <begin position="849"/>
        <end position="914"/>
    </location>
</feature>
<feature type="compositionally biased region" description="Polar residues" evidence="1">
    <location>
        <begin position="886"/>
        <end position="903"/>
    </location>
</feature>
<feature type="compositionally biased region" description="Low complexity" evidence="1">
    <location>
        <begin position="857"/>
        <end position="867"/>
    </location>
</feature>
<feature type="region of interest" description="Disordered" evidence="1">
    <location>
        <begin position="510"/>
        <end position="539"/>
    </location>
</feature>
<feature type="region of interest" description="Disordered" evidence="1">
    <location>
        <begin position="1215"/>
        <end position="1255"/>
    </location>
</feature>
<feature type="region of interest" description="Disordered" evidence="1">
    <location>
        <begin position="481"/>
        <end position="500"/>
    </location>
</feature>
<gene>
    <name evidence="2" type="ORF">D915_005351</name>
</gene>
<feature type="region of interest" description="Disordered" evidence="1">
    <location>
        <begin position="254"/>
        <end position="278"/>
    </location>
</feature>
<feature type="region of interest" description="Disordered" evidence="1">
    <location>
        <begin position="189"/>
        <end position="219"/>
    </location>
</feature>
<dbReference type="AlphaFoldDB" id="A0A4E0RBY6"/>
<feature type="region of interest" description="Disordered" evidence="1">
    <location>
        <begin position="368"/>
        <end position="388"/>
    </location>
</feature>
<feature type="compositionally biased region" description="Basic and acidic residues" evidence="1">
    <location>
        <begin position="254"/>
        <end position="265"/>
    </location>
</feature>
<proteinExistence type="predicted"/>